<gene>
    <name evidence="1" type="ORF">COT51_03815</name>
</gene>
<comment type="caution">
    <text evidence="1">The sequence shown here is derived from an EMBL/GenBank/DDBJ whole genome shotgun (WGS) entry which is preliminary data.</text>
</comment>
<proteinExistence type="predicted"/>
<evidence type="ECO:0000313" key="2">
    <source>
        <dbReference type="Proteomes" id="UP000231098"/>
    </source>
</evidence>
<reference evidence="2" key="1">
    <citation type="submission" date="2017-09" db="EMBL/GenBank/DDBJ databases">
        <title>Depth-based differentiation of microbial function through sediment-hosted aquifers and enrichment of novel symbionts in the deep terrestrial subsurface.</title>
        <authorList>
            <person name="Probst A.J."/>
            <person name="Ladd B."/>
            <person name="Jarett J.K."/>
            <person name="Geller-Mcgrath D.E."/>
            <person name="Sieber C.M.K."/>
            <person name="Emerson J.B."/>
            <person name="Anantharaman K."/>
            <person name="Thomas B.C."/>
            <person name="Malmstrom R."/>
            <person name="Stieglmeier M."/>
            <person name="Klingl A."/>
            <person name="Woyke T."/>
            <person name="Ryan C.M."/>
            <person name="Banfield J.F."/>
        </authorList>
    </citation>
    <scope>NUCLEOTIDE SEQUENCE [LARGE SCALE GENOMIC DNA]</scope>
</reference>
<dbReference type="Proteomes" id="UP000231098">
    <property type="component" value="Unassembled WGS sequence"/>
</dbReference>
<feature type="non-terminal residue" evidence="1">
    <location>
        <position position="324"/>
    </location>
</feature>
<protein>
    <submittedName>
        <fullName evidence="1">Uncharacterized protein</fullName>
    </submittedName>
</protein>
<organism evidence="1 2">
    <name type="scientific">candidate division WWE3 bacterium CG08_land_8_20_14_0_20_41_15</name>
    <dbReference type="NCBI Taxonomy" id="1975086"/>
    <lineage>
        <taxon>Bacteria</taxon>
        <taxon>Katanobacteria</taxon>
    </lineage>
</organism>
<accession>A0A2H0X8G9</accession>
<evidence type="ECO:0000313" key="1">
    <source>
        <dbReference type="EMBL" id="PIS21230.1"/>
    </source>
</evidence>
<dbReference type="EMBL" id="PEYV01000062">
    <property type="protein sequence ID" value="PIS21230.1"/>
    <property type="molecule type" value="Genomic_DNA"/>
</dbReference>
<dbReference type="AlphaFoldDB" id="A0A2H0X8G9"/>
<name>A0A2H0X8G9_UNCKA</name>
<sequence length="324" mass="35755">MKRLVLIGLSVILILAVVSPVLAFRVGPVPGGYLLVLDDFEVVQKSAWGNVSPTDVFLWLHTSGAKSVSLRFTLPRAYGGRYYVSEASLYLTSALVSYPADVTVTSAVGDYLPTARVGSVKQEVRLDVINTYNWETDQFVVDLRAIPVNGVSAGVAFWSRYASPSGIRPRLEVKLTEERPGGVVWRQVPNATNIPLAEIERCHQNYQIGAIGTEAAFCEYSPEQGWHWRLDNFWSCARGSISCPQPGSDCWYTETEAGTAGNVSPCSSLPSPFESPEECPTLESCCRIQHFDSTFDAQCKEGARLAGDPDWEQWLGFRYCYCKG</sequence>